<accession>A0A4Q8BE03</accession>
<evidence type="ECO:0000313" key="3">
    <source>
        <dbReference type="Proteomes" id="UP000294114"/>
    </source>
</evidence>
<sequence>MGTGFGRPWMGARSRASTGRIAATADRWPRAAAGTAVRTAVATNCRAGDMRHTIGPSGGNANDIAAAT</sequence>
<feature type="region of interest" description="Disordered" evidence="1">
    <location>
        <begin position="1"/>
        <end position="21"/>
    </location>
</feature>
<dbReference type="AlphaFoldDB" id="A0A4Q8BE03"/>
<evidence type="ECO:0000256" key="1">
    <source>
        <dbReference type="SAM" id="MobiDB-lite"/>
    </source>
</evidence>
<evidence type="ECO:0000313" key="2">
    <source>
        <dbReference type="EMBL" id="RZU76154.1"/>
    </source>
</evidence>
<gene>
    <name evidence="2" type="ORF">EV384_4780</name>
</gene>
<reference evidence="2 3" key="1">
    <citation type="submission" date="2019-02" db="EMBL/GenBank/DDBJ databases">
        <title>Sequencing the genomes of 1000 actinobacteria strains.</title>
        <authorList>
            <person name="Klenk H.-P."/>
        </authorList>
    </citation>
    <scope>NUCLEOTIDE SEQUENCE [LARGE SCALE GENOMIC DNA]</scope>
    <source>
        <strain evidence="2 3">DSM 45612</strain>
    </source>
</reference>
<dbReference type="EMBL" id="SHLD01000001">
    <property type="protein sequence ID" value="RZU76154.1"/>
    <property type="molecule type" value="Genomic_DNA"/>
</dbReference>
<comment type="caution">
    <text evidence="2">The sequence shown here is derived from an EMBL/GenBank/DDBJ whole genome shotgun (WGS) entry which is preliminary data.</text>
</comment>
<organism evidence="2 3">
    <name type="scientific">Micromonospora kangleipakensis</name>
    <dbReference type="NCBI Taxonomy" id="1077942"/>
    <lineage>
        <taxon>Bacteria</taxon>
        <taxon>Bacillati</taxon>
        <taxon>Actinomycetota</taxon>
        <taxon>Actinomycetes</taxon>
        <taxon>Micromonosporales</taxon>
        <taxon>Micromonosporaceae</taxon>
        <taxon>Micromonospora</taxon>
    </lineage>
</organism>
<protein>
    <submittedName>
        <fullName evidence="2">Uncharacterized protein</fullName>
    </submittedName>
</protein>
<proteinExistence type="predicted"/>
<feature type="region of interest" description="Disordered" evidence="1">
    <location>
        <begin position="49"/>
        <end position="68"/>
    </location>
</feature>
<dbReference type="Proteomes" id="UP000294114">
    <property type="component" value="Unassembled WGS sequence"/>
</dbReference>
<keyword evidence="3" id="KW-1185">Reference proteome</keyword>
<name>A0A4Q8BE03_9ACTN</name>